<dbReference type="Proteomes" id="UP000027982">
    <property type="component" value="Chromosome"/>
</dbReference>
<sequence length="254" mass="30375">MLLILPYGNNFEDLFLHAGLAIPVVVGITTAVRTIGVTLMLLHLWAKDKARRQAGEKPNAPWYIKAFVVFHLFCITVWATPAPQEAVRTGKAKPLGSDYLLVWNDRYLKTIQPLRTYLFVSGFWQYWDMFAPNPAQIDFWVDSEVIYRDGTKKYYLYPRMFLLPLPNKYAQERYRKYFERANDEGYTYLWPLFARRIAYLNDNPKNPPVSVRLTRHWYQVMPPDKPQWKDYNKFMYYEYAVDQKELQKMRNMWP</sequence>
<keyword evidence="1" id="KW-0472">Membrane</keyword>
<feature type="transmembrane region" description="Helical" evidence="1">
    <location>
        <begin position="20"/>
        <end position="42"/>
    </location>
</feature>
<dbReference type="STRING" id="661478.OP10G_0036"/>
<feature type="transmembrane region" description="Helical" evidence="1">
    <location>
        <begin position="62"/>
        <end position="79"/>
    </location>
</feature>
<protein>
    <submittedName>
        <fullName evidence="2">Uncharacterized protein</fullName>
    </submittedName>
</protein>
<keyword evidence="1" id="KW-1133">Transmembrane helix</keyword>
<dbReference type="eggNOG" id="ENOG5033K8Z">
    <property type="taxonomic scope" value="Bacteria"/>
</dbReference>
<accession>A0A068NP89</accession>
<gene>
    <name evidence="2" type="ORF">OP10G_0036</name>
</gene>
<evidence type="ECO:0000313" key="2">
    <source>
        <dbReference type="EMBL" id="AIE83404.1"/>
    </source>
</evidence>
<dbReference type="EMBL" id="CP007139">
    <property type="protein sequence ID" value="AIE83404.1"/>
    <property type="molecule type" value="Genomic_DNA"/>
</dbReference>
<proteinExistence type="predicted"/>
<dbReference type="HOGENOM" id="CLU_1093032_0_0_0"/>
<keyword evidence="1" id="KW-0812">Transmembrane</keyword>
<dbReference type="KEGG" id="fgi:OP10G_0036"/>
<dbReference type="AlphaFoldDB" id="A0A068NP89"/>
<organism evidence="2 3">
    <name type="scientific">Fimbriimonas ginsengisoli Gsoil 348</name>
    <dbReference type="NCBI Taxonomy" id="661478"/>
    <lineage>
        <taxon>Bacteria</taxon>
        <taxon>Bacillati</taxon>
        <taxon>Armatimonadota</taxon>
        <taxon>Fimbriimonadia</taxon>
        <taxon>Fimbriimonadales</taxon>
        <taxon>Fimbriimonadaceae</taxon>
        <taxon>Fimbriimonas</taxon>
    </lineage>
</organism>
<evidence type="ECO:0000313" key="3">
    <source>
        <dbReference type="Proteomes" id="UP000027982"/>
    </source>
</evidence>
<reference evidence="2 3" key="1">
    <citation type="journal article" date="2014" name="PLoS ONE">
        <title>The first complete genome sequence of the class fimbriimonadia in the phylum armatimonadetes.</title>
        <authorList>
            <person name="Hu Z.Y."/>
            <person name="Wang Y.Z."/>
            <person name="Im W.T."/>
            <person name="Wang S.Y."/>
            <person name="Zhao G.P."/>
            <person name="Zheng H.J."/>
            <person name="Quan Z.X."/>
        </authorList>
    </citation>
    <scope>NUCLEOTIDE SEQUENCE [LARGE SCALE GENOMIC DNA]</scope>
    <source>
        <strain evidence="2">Gsoil 348</strain>
    </source>
</reference>
<evidence type="ECO:0000256" key="1">
    <source>
        <dbReference type="SAM" id="Phobius"/>
    </source>
</evidence>
<keyword evidence="3" id="KW-1185">Reference proteome</keyword>
<name>A0A068NP89_FIMGI</name>